<keyword evidence="1" id="KW-0472">Membrane</keyword>
<feature type="transmembrane region" description="Helical" evidence="1">
    <location>
        <begin position="161"/>
        <end position="182"/>
    </location>
</feature>
<dbReference type="PANTHER" id="PTHR37305">
    <property type="entry name" value="INTEGRAL MEMBRANE PROTEIN-RELATED"/>
    <property type="match status" value="1"/>
</dbReference>
<dbReference type="RefSeq" id="WP_028528368.1">
    <property type="nucleotide sequence ID" value="NZ_CABLBR010000010.1"/>
</dbReference>
<protein>
    <submittedName>
        <fullName evidence="2">ABC transporter permease subunit</fullName>
    </submittedName>
</protein>
<name>A0ABY5VJG8_9FIRM</name>
<feature type="transmembrane region" description="Helical" evidence="1">
    <location>
        <begin position="15"/>
        <end position="36"/>
    </location>
</feature>
<evidence type="ECO:0000256" key="1">
    <source>
        <dbReference type="SAM" id="Phobius"/>
    </source>
</evidence>
<evidence type="ECO:0000313" key="3">
    <source>
        <dbReference type="Proteomes" id="UP001060164"/>
    </source>
</evidence>
<dbReference type="Proteomes" id="UP001060164">
    <property type="component" value="Chromosome"/>
</dbReference>
<proteinExistence type="predicted"/>
<gene>
    <name evidence="2" type="ORF">NQ502_01010</name>
</gene>
<feature type="transmembrane region" description="Helical" evidence="1">
    <location>
        <begin position="237"/>
        <end position="259"/>
    </location>
</feature>
<sequence>MFSTTLFRKELKSNYILLVIFLGVLTMYAVMIVMMFDPRTGDSLRAMAESMPQIFAAFGMGEVGTTLLEFITGYLYGMLFVIFPAVFIIILSNRLVAKYVDNGSMACLLASPHRRRKIAATQAVFLTVCLVFLVVFVTALVASVSEIMFPGELQMPAFLRVNAGLLGLLIFLGGVCFLFSCLFNDSRRATGIGAAVVVYSVLVQMVSQVGEKFENAKYATPLTLFDINGLTAADGDAWLACAALYVSGILLMALGIAAFSRRNLPL</sequence>
<keyword evidence="1" id="KW-1133">Transmembrane helix</keyword>
<feature type="transmembrane region" description="Helical" evidence="1">
    <location>
        <begin position="189"/>
        <end position="207"/>
    </location>
</feature>
<organism evidence="2 3">
    <name type="scientific">Ruminococcus gauvreauii</name>
    <dbReference type="NCBI Taxonomy" id="438033"/>
    <lineage>
        <taxon>Bacteria</taxon>
        <taxon>Bacillati</taxon>
        <taxon>Bacillota</taxon>
        <taxon>Clostridia</taxon>
        <taxon>Eubacteriales</taxon>
        <taxon>Oscillospiraceae</taxon>
        <taxon>Ruminococcus</taxon>
    </lineage>
</organism>
<evidence type="ECO:0000313" key="2">
    <source>
        <dbReference type="EMBL" id="UWP59673.1"/>
    </source>
</evidence>
<keyword evidence="3" id="KW-1185">Reference proteome</keyword>
<dbReference type="PANTHER" id="PTHR37305:SF2">
    <property type="entry name" value="BACITRACIN TRANSPORT PERMEASE PROTEIN BCRB"/>
    <property type="match status" value="1"/>
</dbReference>
<feature type="transmembrane region" description="Helical" evidence="1">
    <location>
        <begin position="74"/>
        <end position="97"/>
    </location>
</feature>
<keyword evidence="1" id="KW-0812">Transmembrane</keyword>
<dbReference type="EMBL" id="CP102290">
    <property type="protein sequence ID" value="UWP59673.1"/>
    <property type="molecule type" value="Genomic_DNA"/>
</dbReference>
<dbReference type="Pfam" id="PF12679">
    <property type="entry name" value="ABC2_membrane_2"/>
    <property type="match status" value="1"/>
</dbReference>
<accession>A0ABY5VJG8</accession>
<reference evidence="2" key="1">
    <citation type="journal article" date="2022" name="Cell">
        <title>Design, construction, and in vivo augmentation of a complex gut microbiome.</title>
        <authorList>
            <person name="Cheng A.G."/>
            <person name="Ho P.Y."/>
            <person name="Aranda-Diaz A."/>
            <person name="Jain S."/>
            <person name="Yu F.B."/>
            <person name="Meng X."/>
            <person name="Wang M."/>
            <person name="Iakiviak M."/>
            <person name="Nagashima K."/>
            <person name="Zhao A."/>
            <person name="Murugkar P."/>
            <person name="Patil A."/>
            <person name="Atabakhsh K."/>
            <person name="Weakley A."/>
            <person name="Yan J."/>
            <person name="Brumbaugh A.R."/>
            <person name="Higginbottom S."/>
            <person name="Dimas A."/>
            <person name="Shiver A.L."/>
            <person name="Deutschbauer A."/>
            <person name="Neff N."/>
            <person name="Sonnenburg J.L."/>
            <person name="Huang K.C."/>
            <person name="Fischbach M.A."/>
        </authorList>
    </citation>
    <scope>NUCLEOTIDE SEQUENCE</scope>
    <source>
        <strain evidence="2">DSM 19829</strain>
    </source>
</reference>
<feature type="transmembrane region" description="Helical" evidence="1">
    <location>
        <begin position="118"/>
        <end position="141"/>
    </location>
</feature>